<protein>
    <recommendedName>
        <fullName evidence="3">Chromosome partition protein Smc</fullName>
    </recommendedName>
</protein>
<dbReference type="AlphaFoldDB" id="A0AAU7Q3D6"/>
<proteinExistence type="predicted"/>
<evidence type="ECO:0000256" key="1">
    <source>
        <dbReference type="SAM" id="Coils"/>
    </source>
</evidence>
<evidence type="ECO:0008006" key="3">
    <source>
        <dbReference type="Google" id="ProtNLM"/>
    </source>
</evidence>
<accession>A0AAU7Q3D6</accession>
<evidence type="ECO:0000313" key="2">
    <source>
        <dbReference type="EMBL" id="XBS67657.1"/>
    </source>
</evidence>
<sequence length="819" mass="95936">MSTKFLILKNILAELKRKNSITVLEEYYQGKWEFYDSLMDLANDEKAYKDLIELANQAKKAVSKYFRRKDIELQAFYVGTEDANRVLNINLTNYNRSEPIRISDILQQERDISELNIYCDKKHNIYAYRKGKERHYEFKEDAYYEMTSTWPVQDKHGKTFTCTMVMNVSSSGITEVLQFNGKDFESPPKEFWKLIRQNEELYIQGLSLHDAVKALLAKNKNASAVSNLQNNEHSQDEKLKDLENDIKNSSILSLIGNNVSTQTEINPQQIATQVIHPIAIQTEVNLQHTETQTEVAVQHVETQTGIGSQQAEIQNLQEVAIQAEVNLREAAVQTEVNSQQLDQKLTKAEQETRELNEQRNHLQYRLDEAKQKNVELEKHNSDLQNELGEEKQKNVKLQIGLTQKDEKLENISTELQEKAQELESVHEEKKDLKIKQEVANAEKKELISKSRKLHEELNQLREEKYSFEDKFDQLELRINSTKESSKQQISDLEGELLSLKEENQMLSNCAAKQMKSEQKLIKAKQKIKELEKQCNDLQVEYEEKERKLEKEMSKTHERITQLMEQEQKIQEIYGKNNELEKKVEELKKKLKIANSEQEKLKSKLNQFEKEEEIEEAEHMISARDKCIASYKSKIQNLENEHNAHLEFDEQETDQLTWEFEGLKNELELKDEQIKRIREQLRQEIEEEITNEYHPLLELKFKEYDNKIEELMQIVANKVQEIERINKERKELNGKVQYLNSQVEMLSSVSNQLFINKQEALCSHSKTFYHLTEKIDDSEKKSRSSSFNSVFNSDDDDHCSSPLGPISSTSNVCINKLRQL</sequence>
<dbReference type="RefSeq" id="WP_349968259.1">
    <property type="nucleotide sequence ID" value="NZ_CP157942.1"/>
</dbReference>
<feature type="coiled-coil region" evidence="1">
    <location>
        <begin position="306"/>
        <end position="617"/>
    </location>
</feature>
<keyword evidence="1" id="KW-0175">Coiled coil</keyword>
<organism evidence="2">
    <name type="scientific">Wolbachia endosymbiont of Armadillidium arcangelii</name>
    <dbReference type="NCBI Taxonomy" id="3158571"/>
    <lineage>
        <taxon>Bacteria</taxon>
        <taxon>Pseudomonadati</taxon>
        <taxon>Pseudomonadota</taxon>
        <taxon>Alphaproteobacteria</taxon>
        <taxon>Rickettsiales</taxon>
        <taxon>Anaplasmataceae</taxon>
        <taxon>Wolbachieae</taxon>
        <taxon>Wolbachia</taxon>
    </lineage>
</organism>
<name>A0AAU7Q3D6_9RICK</name>
<gene>
    <name evidence="2" type="ORF">ABLO99_03280</name>
</gene>
<dbReference type="EMBL" id="CP157942">
    <property type="protein sequence ID" value="XBS67657.1"/>
    <property type="molecule type" value="Genomic_DNA"/>
</dbReference>
<reference evidence="2" key="1">
    <citation type="submission" date="2024-06" db="EMBL/GenBank/DDBJ databases">
        <authorList>
            <person name="Dussert Y."/>
            <person name="Peccoud J."/>
            <person name="Pigeault R."/>
        </authorList>
    </citation>
    <scope>NUCLEOTIDE SEQUENCE</scope>
    <source>
        <strain evidence="2">WArc</strain>
    </source>
</reference>
<feature type="coiled-coil region" evidence="1">
    <location>
        <begin position="659"/>
        <end position="741"/>
    </location>
</feature>